<sequence>MADRSTDKGTPAAASGPDPGSAEALLQLWLARVENVDAVWADMTPGPSADAVASRIGAVPKTFLDDRVRVVALAGDILESDRGRTQESTDVVTVLDDVTATGSSAARRGAAIALWLWAGEEELGPLVPPLARGHAARALAAMAFRLAPVVDPSEWISDAERRDEAARTFLFWSGQLPAGEDRDTASSLLAMRDSLQRNGALAASAAEHAHRLEVTRKLEEARAREAAARYTHE</sequence>
<protein>
    <recommendedName>
        <fullName evidence="4">Phosphohydrolase</fullName>
    </recommendedName>
</protein>
<keyword evidence="3" id="KW-1185">Reference proteome</keyword>
<organism evidence="2 3">
    <name type="scientific">Agreia pratensis</name>
    <dbReference type="NCBI Taxonomy" id="150121"/>
    <lineage>
        <taxon>Bacteria</taxon>
        <taxon>Bacillati</taxon>
        <taxon>Actinomycetota</taxon>
        <taxon>Actinomycetes</taxon>
        <taxon>Micrococcales</taxon>
        <taxon>Microbacteriaceae</taxon>
        <taxon>Agreia</taxon>
    </lineage>
</organism>
<accession>A0A1X7IAK1</accession>
<dbReference type="EMBL" id="FXAY01000001">
    <property type="protein sequence ID" value="SMG11664.1"/>
    <property type="molecule type" value="Genomic_DNA"/>
</dbReference>
<evidence type="ECO:0000313" key="3">
    <source>
        <dbReference type="Proteomes" id="UP000193244"/>
    </source>
</evidence>
<reference evidence="3" key="1">
    <citation type="submission" date="2017-04" db="EMBL/GenBank/DDBJ databases">
        <authorList>
            <person name="Varghese N."/>
            <person name="Submissions S."/>
        </authorList>
    </citation>
    <scope>NUCLEOTIDE SEQUENCE [LARGE SCALE GENOMIC DNA]</scope>
    <source>
        <strain evidence="3">VKM Ac-2510</strain>
    </source>
</reference>
<proteinExistence type="predicted"/>
<evidence type="ECO:0000256" key="1">
    <source>
        <dbReference type="SAM" id="MobiDB-lite"/>
    </source>
</evidence>
<gene>
    <name evidence="2" type="ORF">SAMN06296010_0317</name>
</gene>
<name>A0A1X7IAK1_9MICO</name>
<dbReference type="OrthoDB" id="4614455at2"/>
<dbReference type="STRING" id="150121.SAMN06296010_0317"/>
<dbReference type="RefSeq" id="WP_085482300.1">
    <property type="nucleotide sequence ID" value="NZ_FXAY01000001.1"/>
</dbReference>
<feature type="compositionally biased region" description="Low complexity" evidence="1">
    <location>
        <begin position="9"/>
        <end position="20"/>
    </location>
</feature>
<evidence type="ECO:0000313" key="2">
    <source>
        <dbReference type="EMBL" id="SMG11664.1"/>
    </source>
</evidence>
<evidence type="ECO:0008006" key="4">
    <source>
        <dbReference type="Google" id="ProtNLM"/>
    </source>
</evidence>
<feature type="region of interest" description="Disordered" evidence="1">
    <location>
        <begin position="1"/>
        <end position="20"/>
    </location>
</feature>
<dbReference type="Proteomes" id="UP000193244">
    <property type="component" value="Unassembled WGS sequence"/>
</dbReference>
<dbReference type="AlphaFoldDB" id="A0A1X7IAK1"/>